<dbReference type="Pfam" id="PF08888">
    <property type="entry name" value="HopJ"/>
    <property type="match status" value="1"/>
</dbReference>
<comment type="caution">
    <text evidence="1">The sequence shown here is derived from an EMBL/GenBank/DDBJ whole genome shotgun (WGS) entry which is preliminary data.</text>
</comment>
<sequence length="112" mass="12803">MNLEEFLSKINEEPARVSFADTLDAIEANYTFKPTAFKNADTYNEAGQNNGSCKIFAFAQKHQLTAEQTLYCFGTYYRNDVLNNPDGDDHQNIRNFIKYGWEGIEFEGEALV</sequence>
<reference evidence="1 2" key="1">
    <citation type="submission" date="2015-07" db="EMBL/GenBank/DDBJ databases">
        <title>The draft genome sequence of Leadbetterella sp. JN14-9.</title>
        <authorList>
            <person name="Liu Y."/>
            <person name="Du J."/>
            <person name="Shao Z."/>
        </authorList>
    </citation>
    <scope>NUCLEOTIDE SEQUENCE [LARGE SCALE GENOMIC DNA]</scope>
    <source>
        <strain evidence="1 2">JN14-9</strain>
    </source>
</reference>
<accession>A0A0P7CA48</accession>
<dbReference type="InterPro" id="IPR014984">
    <property type="entry name" value="HopJ"/>
</dbReference>
<dbReference type="PATRIC" id="fig|1605367.3.peg.1807"/>
<evidence type="ECO:0000313" key="2">
    <source>
        <dbReference type="Proteomes" id="UP000050454"/>
    </source>
</evidence>
<dbReference type="Proteomes" id="UP000050454">
    <property type="component" value="Unassembled WGS sequence"/>
</dbReference>
<dbReference type="InterPro" id="IPR038604">
    <property type="entry name" value="HopJ_sf"/>
</dbReference>
<dbReference type="STRING" id="1605367.AFM12_02320"/>
<dbReference type="OrthoDB" id="9790826at2"/>
<gene>
    <name evidence="1" type="ORF">AFM12_02320</name>
</gene>
<dbReference type="EMBL" id="LGTQ01000005">
    <property type="protein sequence ID" value="KPM49464.1"/>
    <property type="molecule type" value="Genomic_DNA"/>
</dbReference>
<organism evidence="1 2">
    <name type="scientific">Jiulongibacter sediminis</name>
    <dbReference type="NCBI Taxonomy" id="1605367"/>
    <lineage>
        <taxon>Bacteria</taxon>
        <taxon>Pseudomonadati</taxon>
        <taxon>Bacteroidota</taxon>
        <taxon>Cytophagia</taxon>
        <taxon>Cytophagales</taxon>
        <taxon>Leadbetterellaceae</taxon>
        <taxon>Jiulongibacter</taxon>
    </lineage>
</organism>
<dbReference type="AlphaFoldDB" id="A0A0P7CA48"/>
<name>A0A0P7CA48_9BACT</name>
<proteinExistence type="predicted"/>
<evidence type="ECO:0000313" key="1">
    <source>
        <dbReference type="EMBL" id="KPM49464.1"/>
    </source>
</evidence>
<dbReference type="RefSeq" id="WP_055143663.1">
    <property type="nucleotide sequence ID" value="NZ_JXSZ01000005.1"/>
</dbReference>
<keyword evidence="2" id="KW-1185">Reference proteome</keyword>
<protein>
    <submittedName>
        <fullName evidence="1">Type III effector</fullName>
    </submittedName>
</protein>
<dbReference type="Gene3D" id="3.20.160.10">
    <property type="entry name" value="vpa0580 domain like"/>
    <property type="match status" value="1"/>
</dbReference>